<dbReference type="InterPro" id="IPR006067">
    <property type="entry name" value="NO2/SO3_Rdtase_4Fe4S_dom"/>
</dbReference>
<evidence type="ECO:0000256" key="5">
    <source>
        <dbReference type="SAM" id="MobiDB-lite"/>
    </source>
</evidence>
<dbReference type="InterPro" id="IPR036136">
    <property type="entry name" value="Nit/Sulf_reduc_fer-like_dom_sf"/>
</dbReference>
<evidence type="ECO:0000256" key="3">
    <source>
        <dbReference type="ARBA" id="ARBA00023004"/>
    </source>
</evidence>
<evidence type="ECO:0000259" key="7">
    <source>
        <dbReference type="Pfam" id="PF03460"/>
    </source>
</evidence>
<keyword evidence="3" id="KW-0408">Iron</keyword>
<organism evidence="8 9">
    <name type="scientific">Roseimaritima ulvae</name>
    <dbReference type="NCBI Taxonomy" id="980254"/>
    <lineage>
        <taxon>Bacteria</taxon>
        <taxon>Pseudomonadati</taxon>
        <taxon>Planctomycetota</taxon>
        <taxon>Planctomycetia</taxon>
        <taxon>Pirellulales</taxon>
        <taxon>Pirellulaceae</taxon>
        <taxon>Roseimaritima</taxon>
    </lineage>
</organism>
<dbReference type="GO" id="GO:0000103">
    <property type="term" value="P:sulfate assimilation"/>
    <property type="evidence" value="ECO:0007669"/>
    <property type="project" value="TreeGrafter"/>
</dbReference>
<feature type="domain" description="Nitrite/sulphite reductase 4Fe-4S" evidence="6">
    <location>
        <begin position="378"/>
        <end position="498"/>
    </location>
</feature>
<dbReference type="AlphaFoldDB" id="A0A5B9R509"/>
<gene>
    <name evidence="8" type="primary">cysI_2</name>
    <name evidence="8" type="ORF">UC8_36060</name>
</gene>
<dbReference type="InterPro" id="IPR045854">
    <property type="entry name" value="NO2/SO3_Rdtase_4Fe4S_sf"/>
</dbReference>
<dbReference type="Gene3D" id="3.90.480.10">
    <property type="entry name" value="Sulfite Reductase Hemoprotein,Domain 2"/>
    <property type="match status" value="1"/>
</dbReference>
<keyword evidence="8" id="KW-0560">Oxidoreductase</keyword>
<evidence type="ECO:0000313" key="8">
    <source>
        <dbReference type="EMBL" id="QEG41581.1"/>
    </source>
</evidence>
<dbReference type="SUPFAM" id="SSF55124">
    <property type="entry name" value="Nitrite/Sulfite reductase N-terminal domain-like"/>
    <property type="match status" value="1"/>
</dbReference>
<keyword evidence="4" id="KW-0411">Iron-sulfur</keyword>
<keyword evidence="9" id="KW-1185">Reference proteome</keyword>
<dbReference type="InterPro" id="IPR045169">
    <property type="entry name" value="NO2/SO3_Rdtase_4Fe4S_prot"/>
</dbReference>
<dbReference type="Pfam" id="PF01077">
    <property type="entry name" value="NIR_SIR"/>
    <property type="match status" value="1"/>
</dbReference>
<name>A0A5B9R509_9BACT</name>
<dbReference type="KEGG" id="rul:UC8_36060"/>
<dbReference type="RefSeq" id="WP_068135223.1">
    <property type="nucleotide sequence ID" value="NZ_CP042914.1"/>
</dbReference>
<reference evidence="8 9" key="1">
    <citation type="submission" date="2019-08" db="EMBL/GenBank/DDBJ databases">
        <title>Deep-cultivation of Planctomycetes and their phenomic and genomic characterization uncovers novel biology.</title>
        <authorList>
            <person name="Wiegand S."/>
            <person name="Jogler M."/>
            <person name="Boedeker C."/>
            <person name="Pinto D."/>
            <person name="Vollmers J."/>
            <person name="Rivas-Marin E."/>
            <person name="Kohn T."/>
            <person name="Peeters S.H."/>
            <person name="Heuer A."/>
            <person name="Rast P."/>
            <person name="Oberbeckmann S."/>
            <person name="Bunk B."/>
            <person name="Jeske O."/>
            <person name="Meyerdierks A."/>
            <person name="Storesund J.E."/>
            <person name="Kallscheuer N."/>
            <person name="Luecker S."/>
            <person name="Lage O.M."/>
            <person name="Pohl T."/>
            <person name="Merkel B.J."/>
            <person name="Hornburger P."/>
            <person name="Mueller R.-W."/>
            <person name="Bruemmer F."/>
            <person name="Labrenz M."/>
            <person name="Spormann A.M."/>
            <person name="Op den Camp H."/>
            <person name="Overmann J."/>
            <person name="Amann R."/>
            <person name="Jetten M.S.M."/>
            <person name="Mascher T."/>
            <person name="Medema M.H."/>
            <person name="Devos D.P."/>
            <person name="Kaster A.-K."/>
            <person name="Ovreas L."/>
            <person name="Rohde M."/>
            <person name="Galperin M.Y."/>
            <person name="Jogler C."/>
        </authorList>
    </citation>
    <scope>NUCLEOTIDE SEQUENCE [LARGE SCALE GENOMIC DNA]</scope>
    <source>
        <strain evidence="8 9">UC8</strain>
    </source>
</reference>
<feature type="domain" description="Nitrite/Sulfite reductase ferredoxin-like" evidence="7">
    <location>
        <begin position="239"/>
        <end position="296"/>
    </location>
</feature>
<dbReference type="Proteomes" id="UP000325286">
    <property type="component" value="Chromosome"/>
</dbReference>
<evidence type="ECO:0000256" key="1">
    <source>
        <dbReference type="ARBA" id="ARBA00022485"/>
    </source>
</evidence>
<sequence>MNRPGDGDFDASSGDSSPPAPSGVRALLVRLLPDGEVIRCGTVHAIAADRGQTVVVQTHSGQWLGECLVDNAAQATGPLSGELLRTATEQDQVRARQVAAAAEQLRSKAEQSAQQAEPPIVVVAAQIDLLQHTAVVRFLGKPSEALGPLAVQLADACQLQRVQWTAIETGSSITAGPSSDEILDGEFWERFDHITTPGDELGHALGKDFRIHAGNRGLYQQKRRGASPPGRRVPEGRSWMIRVRTAAGGITASQLCNLLELAQQFADGTLRLTIRQAIQLHGVAADAGGEVLGELRQRLLTTVGSCGNAVRNLTCCPLPLDADPQARRGQREVRELALSLARDLLPSGPAFEFRFTDQAAAASLPSIAADPAKASAATRVLPHKFKVGVASDRHDCADVLTNDLAFVVRTAEHTGSQRAQRVDIYVGGSTAYRTDDSRSFPRLASWLGTVPITDSLAAAEMLLGMFARRDTPGPRHFRRWKYVVQRTGIEPLADQFRQQSQGRIDLQRDAPAALSGQGTHRGHGTDADGDRWIRLVPPGGRLTIDHLPTLRKLRQAHATVRVGTQHDLIASIPESTAAALSDELCSLGGNPGSLQGNAESLAGDAESLAGESGWLASGRAQRVCPALPTCPLAVAAAENDWTTWDTAVQASARLVGVSPPELALSGCANGCSRPLTSPIGLVAESPHKRAVFLGGGPLHLGRRVGTITSAQQFVDLLTPWLTRFGAEKADQEDFSDWFWRTARK</sequence>
<evidence type="ECO:0000259" key="6">
    <source>
        <dbReference type="Pfam" id="PF01077"/>
    </source>
</evidence>
<dbReference type="GO" id="GO:0050311">
    <property type="term" value="F:sulfite reductase (ferredoxin) activity"/>
    <property type="evidence" value="ECO:0007669"/>
    <property type="project" value="TreeGrafter"/>
</dbReference>
<dbReference type="Gene3D" id="3.30.413.10">
    <property type="entry name" value="Sulfite Reductase Hemoprotein, domain 1"/>
    <property type="match status" value="2"/>
</dbReference>
<dbReference type="PANTHER" id="PTHR11493:SF54">
    <property type="entry name" value="ANAEROBIC SULFITE REDUCTASE SUBUNIT C"/>
    <property type="match status" value="1"/>
</dbReference>
<dbReference type="GO" id="GO:0009337">
    <property type="term" value="C:sulfite reductase complex (NADPH)"/>
    <property type="evidence" value="ECO:0007669"/>
    <property type="project" value="TreeGrafter"/>
</dbReference>
<keyword evidence="1" id="KW-0004">4Fe-4S</keyword>
<evidence type="ECO:0000256" key="2">
    <source>
        <dbReference type="ARBA" id="ARBA00022723"/>
    </source>
</evidence>
<dbReference type="EMBL" id="CP042914">
    <property type="protein sequence ID" value="QEG41581.1"/>
    <property type="molecule type" value="Genomic_DNA"/>
</dbReference>
<dbReference type="GO" id="GO:0004783">
    <property type="term" value="F:sulfite reductase (NADPH) activity"/>
    <property type="evidence" value="ECO:0007669"/>
    <property type="project" value="UniProtKB-EC"/>
</dbReference>
<feature type="region of interest" description="Disordered" evidence="5">
    <location>
        <begin position="1"/>
        <end position="22"/>
    </location>
</feature>
<dbReference type="SUPFAM" id="SSF56014">
    <property type="entry name" value="Nitrite and sulphite reductase 4Fe-4S domain-like"/>
    <property type="match status" value="2"/>
</dbReference>
<dbReference type="InterPro" id="IPR005117">
    <property type="entry name" value="NiRdtase/SiRdtase_haem-b_fer"/>
</dbReference>
<dbReference type="GO" id="GO:0020037">
    <property type="term" value="F:heme binding"/>
    <property type="evidence" value="ECO:0007669"/>
    <property type="project" value="InterPro"/>
</dbReference>
<evidence type="ECO:0000256" key="4">
    <source>
        <dbReference type="ARBA" id="ARBA00023014"/>
    </source>
</evidence>
<proteinExistence type="predicted"/>
<dbReference type="Pfam" id="PF03460">
    <property type="entry name" value="NIR_SIR_ferr"/>
    <property type="match status" value="1"/>
</dbReference>
<dbReference type="EC" id="1.8.1.2" evidence="8"/>
<accession>A0A5B9R509</accession>
<evidence type="ECO:0000313" key="9">
    <source>
        <dbReference type="Proteomes" id="UP000325286"/>
    </source>
</evidence>
<dbReference type="OrthoDB" id="9803707at2"/>
<feature type="compositionally biased region" description="Basic and acidic residues" evidence="5">
    <location>
        <begin position="523"/>
        <end position="532"/>
    </location>
</feature>
<dbReference type="PANTHER" id="PTHR11493">
    <property type="entry name" value="SULFITE REDUCTASE [NADPH] SUBUNIT BETA-RELATED"/>
    <property type="match status" value="1"/>
</dbReference>
<feature type="region of interest" description="Disordered" evidence="5">
    <location>
        <begin position="512"/>
        <end position="532"/>
    </location>
</feature>
<dbReference type="GO" id="GO:0051539">
    <property type="term" value="F:4 iron, 4 sulfur cluster binding"/>
    <property type="evidence" value="ECO:0007669"/>
    <property type="project" value="UniProtKB-KW"/>
</dbReference>
<protein>
    <submittedName>
        <fullName evidence="8">Sulfite reductase [NADPH] hemoprotein beta-component</fullName>
        <ecNumber evidence="8">1.8.1.2</ecNumber>
    </submittedName>
</protein>
<keyword evidence="2" id="KW-0479">Metal-binding</keyword>
<dbReference type="GO" id="GO:0046872">
    <property type="term" value="F:metal ion binding"/>
    <property type="evidence" value="ECO:0007669"/>
    <property type="project" value="UniProtKB-KW"/>
</dbReference>